<keyword evidence="3" id="KW-1185">Reference proteome</keyword>
<reference evidence="2 3" key="1">
    <citation type="submission" date="2019-10" db="EMBL/GenBank/DDBJ databases">
        <authorList>
            <person name="Palmer J.M."/>
        </authorList>
    </citation>
    <scope>NUCLEOTIDE SEQUENCE [LARGE SCALE GENOMIC DNA]</scope>
    <source>
        <strain evidence="2 3">TWF730</strain>
    </source>
</reference>
<feature type="region of interest" description="Disordered" evidence="1">
    <location>
        <begin position="93"/>
        <end position="122"/>
    </location>
</feature>
<dbReference type="Proteomes" id="UP001373714">
    <property type="component" value="Unassembled WGS sequence"/>
</dbReference>
<organism evidence="2 3">
    <name type="scientific">Orbilia blumenaviensis</name>
    <dbReference type="NCBI Taxonomy" id="1796055"/>
    <lineage>
        <taxon>Eukaryota</taxon>
        <taxon>Fungi</taxon>
        <taxon>Dikarya</taxon>
        <taxon>Ascomycota</taxon>
        <taxon>Pezizomycotina</taxon>
        <taxon>Orbiliomycetes</taxon>
        <taxon>Orbiliales</taxon>
        <taxon>Orbiliaceae</taxon>
        <taxon>Orbilia</taxon>
    </lineage>
</organism>
<evidence type="ECO:0000313" key="3">
    <source>
        <dbReference type="Proteomes" id="UP001373714"/>
    </source>
</evidence>
<gene>
    <name evidence="2" type="ORF">TWF730_002137</name>
</gene>
<evidence type="ECO:0000313" key="2">
    <source>
        <dbReference type="EMBL" id="KAK6340377.1"/>
    </source>
</evidence>
<protein>
    <submittedName>
        <fullName evidence="2">Uncharacterized protein</fullName>
    </submittedName>
</protein>
<name>A0AAV9UFF8_9PEZI</name>
<comment type="caution">
    <text evidence="2">The sequence shown here is derived from an EMBL/GenBank/DDBJ whole genome shotgun (WGS) entry which is preliminary data.</text>
</comment>
<dbReference type="AlphaFoldDB" id="A0AAV9UFF8"/>
<accession>A0AAV9UFF8</accession>
<feature type="region of interest" description="Disordered" evidence="1">
    <location>
        <begin position="243"/>
        <end position="267"/>
    </location>
</feature>
<evidence type="ECO:0000256" key="1">
    <source>
        <dbReference type="SAM" id="MobiDB-lite"/>
    </source>
</evidence>
<dbReference type="EMBL" id="JAVHNS010000011">
    <property type="protein sequence ID" value="KAK6340377.1"/>
    <property type="molecule type" value="Genomic_DNA"/>
</dbReference>
<feature type="compositionally biased region" description="Basic residues" evidence="1">
    <location>
        <begin position="100"/>
        <end position="114"/>
    </location>
</feature>
<proteinExistence type="predicted"/>
<sequence>MFGLGHRRDVPLITGNSKINYFDVLSFPEGESPPDKLEVEKAYHGILNRFLKERERLNMYGNIQRIANLDQEIRKLKEARVFFTQNDPGGSIFREWQAKRTPRRRRRTSSRRSPHVSSPRISTEPLRFRMPEIQTTQKPDNTVFQSEAEGKGKKVEFKISKDKNVFRISNGMADSPSERRRVRKLIPENPYATPTAEYTSVIDPDIWGELGLSPPSQEAIDRCSGHLSPLLDQIEHGLPLLGEPPKSPDAPFGNDVGIGRSTEREPRSTIRYRPTNTVSEWVDEQTNKDLKRRLGTWKTLVKSGKLTSQQIIRRMEEEERKFSQEANLDTQFQALNKVPRVPWQEIARQRALKAHESYRELHQMLSEGVGREVKMEAQLRKLNLETPVWLKSSADISYWAPGIMNSEDRYIQAELDELEGNVNWEEVVPGAKWPKPPTSAEIAENDKRLDEIEASFMTTSGAAEVNGKEVEMSEEDQLRLLVKETEPNLWWLGCQRSWLWKLFFGKDERLIDGREIAATVPKRFRFKPSVYRYNDNLKLEHVCTPGESYFEHLYFSDEGFIWPESLPKPPGRSARDRLIMELQENDALRARDGLPIPEPIPGVTPTSLPYNPDLFNPPPKSRERLNNAVNETVLPRAEWPIKRLKIQDFERANRGELNAAGPQ</sequence>